<dbReference type="InterPro" id="IPR009057">
    <property type="entry name" value="Homeodomain-like_sf"/>
</dbReference>
<dbReference type="PANTHER" id="PTHR30055:SF226">
    <property type="entry name" value="HTH-TYPE TRANSCRIPTIONAL REGULATOR PKSA"/>
    <property type="match status" value="1"/>
</dbReference>
<feature type="domain" description="HTH tetR-type" evidence="3">
    <location>
        <begin position="19"/>
        <end position="79"/>
    </location>
</feature>
<organism evidence="4 5">
    <name type="scientific">Gordonia rubripertincta</name>
    <name type="common">Rhodococcus corallinus</name>
    <dbReference type="NCBI Taxonomy" id="36822"/>
    <lineage>
        <taxon>Bacteria</taxon>
        <taxon>Bacillati</taxon>
        <taxon>Actinomycetota</taxon>
        <taxon>Actinomycetes</taxon>
        <taxon>Mycobacteriales</taxon>
        <taxon>Gordoniaceae</taxon>
        <taxon>Gordonia</taxon>
    </lineage>
</organism>
<dbReference type="Gene3D" id="1.10.357.10">
    <property type="entry name" value="Tetracycline Repressor, domain 2"/>
    <property type="match status" value="1"/>
</dbReference>
<dbReference type="SUPFAM" id="SSF46689">
    <property type="entry name" value="Homeodomain-like"/>
    <property type="match status" value="1"/>
</dbReference>
<dbReference type="PANTHER" id="PTHR30055">
    <property type="entry name" value="HTH-TYPE TRANSCRIPTIONAL REGULATOR RUTR"/>
    <property type="match status" value="1"/>
</dbReference>
<gene>
    <name evidence="4" type="ORF">O4213_13995</name>
</gene>
<evidence type="ECO:0000313" key="4">
    <source>
        <dbReference type="EMBL" id="MCZ4551099.1"/>
    </source>
</evidence>
<evidence type="ECO:0000259" key="3">
    <source>
        <dbReference type="PROSITE" id="PS50977"/>
    </source>
</evidence>
<proteinExistence type="predicted"/>
<protein>
    <submittedName>
        <fullName evidence="4">TetR family transcriptional regulator</fullName>
    </submittedName>
</protein>
<reference evidence="4" key="1">
    <citation type="submission" date="2022-12" db="EMBL/GenBank/DDBJ databases">
        <authorList>
            <person name="Krivoruchko A.V."/>
            <person name="Elkin A."/>
        </authorList>
    </citation>
    <scope>NUCLEOTIDE SEQUENCE</scope>
    <source>
        <strain evidence="4">IEGM 1388</strain>
    </source>
</reference>
<dbReference type="Proteomes" id="UP001067235">
    <property type="component" value="Unassembled WGS sequence"/>
</dbReference>
<dbReference type="InterPro" id="IPR050109">
    <property type="entry name" value="HTH-type_TetR-like_transc_reg"/>
</dbReference>
<evidence type="ECO:0000313" key="5">
    <source>
        <dbReference type="Proteomes" id="UP001067235"/>
    </source>
</evidence>
<feature type="DNA-binding region" description="H-T-H motif" evidence="2">
    <location>
        <begin position="42"/>
        <end position="61"/>
    </location>
</feature>
<comment type="caution">
    <text evidence="4">The sequence shown here is derived from an EMBL/GenBank/DDBJ whole genome shotgun (WGS) entry which is preliminary data.</text>
</comment>
<dbReference type="Pfam" id="PF00440">
    <property type="entry name" value="TetR_N"/>
    <property type="match status" value="1"/>
</dbReference>
<keyword evidence="5" id="KW-1185">Reference proteome</keyword>
<keyword evidence="1 2" id="KW-0238">DNA-binding</keyword>
<evidence type="ECO:0000256" key="1">
    <source>
        <dbReference type="ARBA" id="ARBA00023125"/>
    </source>
</evidence>
<dbReference type="RefSeq" id="WP_301571848.1">
    <property type="nucleotide sequence ID" value="NZ_JAPWIE010000004.1"/>
</dbReference>
<dbReference type="PROSITE" id="PS50977">
    <property type="entry name" value="HTH_TETR_2"/>
    <property type="match status" value="1"/>
</dbReference>
<name>A0ABT4MVR5_GORRU</name>
<evidence type="ECO:0000256" key="2">
    <source>
        <dbReference type="PROSITE-ProRule" id="PRU00335"/>
    </source>
</evidence>
<dbReference type="EMBL" id="JAPWIE010000004">
    <property type="protein sequence ID" value="MCZ4551099.1"/>
    <property type="molecule type" value="Genomic_DNA"/>
</dbReference>
<dbReference type="InterPro" id="IPR001647">
    <property type="entry name" value="HTH_TetR"/>
</dbReference>
<accession>A0ABT4MVR5</accession>
<sequence>MTTGAGRVWNGQSPEDRRADRRARFIAAGIDIMGSDGAGAVTIRAICRRTKISERHFYELFSTKDEFITSVYDQVLGDGARLLSDLNTDEASEAPPDELLRTLFQAWIDFIAADPRRGRIIAVEGANNSVLARRGRRVAMDLMATYAVYTTGEQVDPANAAAREVTATVLFAGMWALLLAWQADGLENPMTKEQLIGHLVSLIQRAQPFGA</sequence>